<feature type="coiled-coil region" evidence="13">
    <location>
        <begin position="1989"/>
        <end position="2044"/>
    </location>
</feature>
<feature type="compositionally biased region" description="Acidic residues" evidence="14">
    <location>
        <begin position="2642"/>
        <end position="2651"/>
    </location>
</feature>
<feature type="region of interest" description="Disordered" evidence="14">
    <location>
        <begin position="83"/>
        <end position="121"/>
    </location>
</feature>
<feature type="region of interest" description="Disordered" evidence="14">
    <location>
        <begin position="2164"/>
        <end position="2203"/>
    </location>
</feature>
<dbReference type="InterPro" id="IPR026983">
    <property type="entry name" value="DHC"/>
</dbReference>
<dbReference type="InterPro" id="IPR024317">
    <property type="entry name" value="Dynein_heavy_chain_D4_dom"/>
</dbReference>
<keyword evidence="5" id="KW-0547">Nucleotide-binding</keyword>
<evidence type="ECO:0000259" key="21">
    <source>
        <dbReference type="Pfam" id="PF17857"/>
    </source>
</evidence>
<dbReference type="InterPro" id="IPR041466">
    <property type="entry name" value="Dynein_AAA5_ext"/>
</dbReference>
<feature type="region of interest" description="Disordered" evidence="14">
    <location>
        <begin position="2615"/>
        <end position="2663"/>
    </location>
</feature>
<evidence type="ECO:0000256" key="10">
    <source>
        <dbReference type="ARBA" id="ARBA00023175"/>
    </source>
</evidence>
<evidence type="ECO:0000256" key="3">
    <source>
        <dbReference type="ARBA" id="ARBA00022490"/>
    </source>
</evidence>
<dbReference type="InterPro" id="IPR035699">
    <property type="entry name" value="AAA_6"/>
</dbReference>
<dbReference type="PANTHER" id="PTHR46961:SF21">
    <property type="entry name" value="LOW QUALITY PROTEIN: DYNEIN BETA CHAIN, FLAGELLAR OUTER ARM-LIKE"/>
    <property type="match status" value="1"/>
</dbReference>
<dbReference type="InterPro" id="IPR035706">
    <property type="entry name" value="AAA_9"/>
</dbReference>
<keyword evidence="10" id="KW-0505">Motor protein</keyword>
<feature type="domain" description="Dynein heavy chain coiled coil stalk" evidence="17">
    <location>
        <begin position="1808"/>
        <end position="2106"/>
    </location>
</feature>
<feature type="compositionally biased region" description="Polar residues" evidence="14">
    <location>
        <begin position="662"/>
        <end position="682"/>
    </location>
</feature>
<dbReference type="Pfam" id="PF03028">
    <property type="entry name" value="Dynein_heavy"/>
    <property type="match status" value="1"/>
</dbReference>
<keyword evidence="8 13" id="KW-0175">Coiled coil</keyword>
<evidence type="ECO:0000256" key="7">
    <source>
        <dbReference type="ARBA" id="ARBA00023017"/>
    </source>
</evidence>
<feature type="compositionally biased region" description="Polar residues" evidence="14">
    <location>
        <begin position="2171"/>
        <end position="2189"/>
    </location>
</feature>
<dbReference type="Gene3D" id="1.20.920.30">
    <property type="match status" value="1"/>
</dbReference>
<protein>
    <recommendedName>
        <fullName evidence="25">Dynein heavy chain</fullName>
    </recommendedName>
</protein>
<dbReference type="Pfam" id="PF12781">
    <property type="entry name" value="AAA_9"/>
    <property type="match status" value="1"/>
</dbReference>
<dbReference type="InterPro" id="IPR027417">
    <property type="entry name" value="P-loop_NTPase"/>
</dbReference>
<keyword evidence="3" id="KW-0963">Cytoplasm</keyword>
<dbReference type="Pfam" id="PF17857">
    <property type="entry name" value="AAA_lid_1"/>
    <property type="match status" value="1"/>
</dbReference>
<feature type="coiled-coil region" evidence="13">
    <location>
        <begin position="1771"/>
        <end position="1801"/>
    </location>
</feature>
<feature type="compositionally biased region" description="Polar residues" evidence="14">
    <location>
        <begin position="3603"/>
        <end position="3631"/>
    </location>
</feature>
<comment type="caution">
    <text evidence="23">The sequence shown here is derived from an EMBL/GenBank/DDBJ whole genome shotgun (WGS) entry which is preliminary data.</text>
</comment>
<evidence type="ECO:0000256" key="12">
    <source>
        <dbReference type="ARBA" id="ARBA00023273"/>
    </source>
</evidence>
<dbReference type="InterPro" id="IPR041589">
    <property type="entry name" value="DNAH3_AAA_lid_1"/>
</dbReference>
<keyword evidence="6" id="KW-0067">ATP-binding</keyword>
<dbReference type="InterPro" id="IPR043160">
    <property type="entry name" value="Dynein_C_barrel"/>
</dbReference>
<organism evidence="23 24">
    <name type="scientific">Clavelina lepadiformis</name>
    <name type="common">Light-bulb sea squirt</name>
    <name type="synonym">Ascidia lepadiformis</name>
    <dbReference type="NCBI Taxonomy" id="159417"/>
    <lineage>
        <taxon>Eukaryota</taxon>
        <taxon>Metazoa</taxon>
        <taxon>Chordata</taxon>
        <taxon>Tunicata</taxon>
        <taxon>Ascidiacea</taxon>
        <taxon>Aplousobranchia</taxon>
        <taxon>Clavelinidae</taxon>
        <taxon>Clavelina</taxon>
    </lineage>
</organism>
<feature type="domain" description="Dynein heavy chain ATP-binding dynein motor region" evidence="19">
    <location>
        <begin position="2285"/>
        <end position="2480"/>
    </location>
</feature>
<reference evidence="23 24" key="1">
    <citation type="submission" date="2024-02" db="EMBL/GenBank/DDBJ databases">
        <authorList>
            <person name="Daric V."/>
            <person name="Darras S."/>
        </authorList>
    </citation>
    <scope>NUCLEOTIDE SEQUENCE [LARGE SCALE GENOMIC DNA]</scope>
</reference>
<dbReference type="Pfam" id="PF12774">
    <property type="entry name" value="AAA_6"/>
    <property type="match status" value="1"/>
</dbReference>
<dbReference type="Gene3D" id="3.40.50.300">
    <property type="entry name" value="P-loop containing nucleotide triphosphate hydrolases"/>
    <property type="match status" value="6"/>
</dbReference>
<feature type="domain" description="Dynein heavy chain region D6 P-loop" evidence="15">
    <location>
        <begin position="2890"/>
        <end position="2999"/>
    </location>
</feature>
<dbReference type="Gene3D" id="1.20.1270.280">
    <property type="match status" value="1"/>
</dbReference>
<evidence type="ECO:0000259" key="22">
    <source>
        <dbReference type="Pfam" id="PF18199"/>
    </source>
</evidence>
<dbReference type="Gene3D" id="1.10.472.130">
    <property type="match status" value="1"/>
</dbReference>
<evidence type="ECO:0000256" key="4">
    <source>
        <dbReference type="ARBA" id="ARBA00022701"/>
    </source>
</evidence>
<evidence type="ECO:0000259" key="18">
    <source>
        <dbReference type="Pfam" id="PF12780"/>
    </source>
</evidence>
<accession>A0ABP0GT78</accession>
<feature type="domain" description="Dynein heavy chain 3 AAA+ lid" evidence="21">
    <location>
        <begin position="1280"/>
        <end position="1363"/>
    </location>
</feature>
<feature type="compositionally biased region" description="Low complexity" evidence="14">
    <location>
        <begin position="1513"/>
        <end position="1530"/>
    </location>
</feature>
<evidence type="ECO:0000256" key="8">
    <source>
        <dbReference type="ARBA" id="ARBA00023054"/>
    </source>
</evidence>
<dbReference type="InterPro" id="IPR024743">
    <property type="entry name" value="Dynein_HC_stalk"/>
</dbReference>
<feature type="domain" description="Dynein heavy chain hydrolytic ATP-binding dynein motor region" evidence="16">
    <location>
        <begin position="259"/>
        <end position="473"/>
    </location>
</feature>
<dbReference type="Gene3D" id="3.10.490.20">
    <property type="match status" value="1"/>
</dbReference>
<evidence type="ECO:0000256" key="14">
    <source>
        <dbReference type="SAM" id="MobiDB-lite"/>
    </source>
</evidence>
<feature type="region of interest" description="Disordered" evidence="14">
    <location>
        <begin position="155"/>
        <end position="185"/>
    </location>
</feature>
<evidence type="ECO:0000256" key="2">
    <source>
        <dbReference type="ARBA" id="ARBA00008887"/>
    </source>
</evidence>
<comment type="similarity">
    <text evidence="2">Belongs to the dynein heavy chain family.</text>
</comment>
<keyword evidence="12" id="KW-0966">Cell projection</keyword>
<dbReference type="Gene3D" id="1.20.920.20">
    <property type="match status" value="1"/>
</dbReference>
<evidence type="ECO:0000256" key="11">
    <source>
        <dbReference type="ARBA" id="ARBA00023212"/>
    </source>
</evidence>
<evidence type="ECO:0000256" key="9">
    <source>
        <dbReference type="ARBA" id="ARBA00023069"/>
    </source>
</evidence>
<dbReference type="Pfam" id="PF12777">
    <property type="entry name" value="MT"/>
    <property type="match status" value="1"/>
</dbReference>
<evidence type="ECO:0000256" key="6">
    <source>
        <dbReference type="ARBA" id="ARBA00022840"/>
    </source>
</evidence>
<evidence type="ECO:0000313" key="23">
    <source>
        <dbReference type="EMBL" id="CAK8694750.1"/>
    </source>
</evidence>
<evidence type="ECO:0000259" key="15">
    <source>
        <dbReference type="Pfam" id="PF03028"/>
    </source>
</evidence>
<dbReference type="SUPFAM" id="SSF52540">
    <property type="entry name" value="P-loop containing nucleoside triphosphate hydrolases"/>
    <property type="match status" value="1"/>
</dbReference>
<comment type="subcellular location">
    <subcellularLocation>
        <location evidence="1">Cytoplasm</location>
        <location evidence="1">Cytoskeleton</location>
        <location evidence="1">Cilium axoneme</location>
    </subcellularLocation>
</comment>
<keyword evidence="11" id="KW-0206">Cytoskeleton</keyword>
<feature type="region of interest" description="Disordered" evidence="14">
    <location>
        <begin position="1513"/>
        <end position="1532"/>
    </location>
</feature>
<proteinExistence type="inferred from homology"/>
<dbReference type="InterPro" id="IPR041228">
    <property type="entry name" value="Dynein_C"/>
</dbReference>
<feature type="domain" description="Dynein heavy chain C-terminal" evidence="22">
    <location>
        <begin position="3274"/>
        <end position="3497"/>
    </location>
</feature>
<feature type="compositionally biased region" description="Acidic residues" evidence="14">
    <location>
        <begin position="2622"/>
        <end position="2634"/>
    </location>
</feature>
<gene>
    <name evidence="23" type="ORF">CVLEPA_LOCUS28093</name>
</gene>
<keyword evidence="24" id="KW-1185">Reference proteome</keyword>
<evidence type="ECO:0000256" key="5">
    <source>
        <dbReference type="ARBA" id="ARBA00022741"/>
    </source>
</evidence>
<dbReference type="PANTHER" id="PTHR46961">
    <property type="entry name" value="DYNEIN HEAVY CHAIN 1, AXONEMAL-LIKE PROTEIN"/>
    <property type="match status" value="1"/>
</dbReference>
<feature type="region of interest" description="Disordered" evidence="14">
    <location>
        <begin position="3555"/>
        <end position="3724"/>
    </location>
</feature>
<evidence type="ECO:0000259" key="20">
    <source>
        <dbReference type="Pfam" id="PF17852"/>
    </source>
</evidence>
<evidence type="ECO:0000259" key="17">
    <source>
        <dbReference type="Pfam" id="PF12777"/>
    </source>
</evidence>
<evidence type="ECO:0000256" key="1">
    <source>
        <dbReference type="ARBA" id="ARBA00004430"/>
    </source>
</evidence>
<dbReference type="InterPro" id="IPR004273">
    <property type="entry name" value="Dynein_heavy_D6_P-loop"/>
</dbReference>
<dbReference type="Gene3D" id="1.20.58.1120">
    <property type="match status" value="1"/>
</dbReference>
<evidence type="ECO:0000256" key="13">
    <source>
        <dbReference type="SAM" id="Coils"/>
    </source>
</evidence>
<dbReference type="Pfam" id="PF12780">
    <property type="entry name" value="AAA_8"/>
    <property type="match status" value="1"/>
</dbReference>
<dbReference type="Gene3D" id="1.10.8.1220">
    <property type="match status" value="1"/>
</dbReference>
<dbReference type="InterPro" id="IPR043157">
    <property type="entry name" value="Dynein_AAA1S"/>
</dbReference>
<keyword evidence="9" id="KW-0969">Cilium</keyword>
<dbReference type="Pfam" id="PF12775">
    <property type="entry name" value="AAA_7"/>
    <property type="match status" value="1"/>
</dbReference>
<sequence>MADQLSVALSASVPSQHVSWTLDNPTQVVLLATMVQMNEKLTGAMTATESGDQMAMTKVADAISDNLHAAVIMLKGIEDEKAVRMKSARRRSKKKEKQDDRNDESDASESIGAPSTRSSLDDEFYAEEDFNDDAMGQDSGRGPIETMQSLLFTDQVRSGSRGTRGELDQLSQKQEETGESTNESDSKILLFPSQVQKISGLISILTQQRDVYASLQEAMKHSSKTELDKVFEWQARLKHVYDKEEMLVSVHAMDWKFEYGYEYQGSCSRYVVSPSSDRILLSMCHALKSNMGVALTPSSHQMLSELSYQLGRALYSVLCTQAVDHFMLGDLFKGIAETGCWICLQNLDTLKPSVLSVTGQLAAEVHRALIASKPSIILMSEEVSLSPHAACFVTLCGSKKHTQGLNESVLSAAIQLPEECRSNFRVINGVVPDRKAVFEIQLLAQGFTQAGQLARKLCIFLDLCGSLISTLSHSSISASEIAIPKGSPPNVAYLDNVSTSVPLMDHVISGSGSVLDNLMREQLDLKQEYRDTIAAKTQKFANIWQHRSSLMSSSGGLASSVNEDSEKEGGPGGIFSSSSIAPLVDPATQEVIQVNKDREVIESDVETMRKMEEVAIATALRNVLCPRLPVKEDRSLMATFVVDLWPDADVDFDLEESEEMNVKTSIPSGPIDSESTPYQTNKPDPEPVGEMEAAIAAATKECFLSHSIPFQSRVSQLYQLMESMRSVIVYGSAGVGKSKCIDVFTQTHKHLGCDVTCKKIYVNALDSRRKLFGYFETDNREWRDGLIQALLRPHCLGQDATDETPNPARSSIFLLHVDGKMRPEDADVFVQLLRTESIGSSWLSLPNNERLCIPFDVRVAWELEDLSSLAPNVPPQLALVAFTGTEVTWNTILTHWTENLSRVARAATQNIVMRYLPKLVDYFVRNTTPAHLVTSDDVGMRLRQTTRVSSAAMTRTFCLLVDCLLPQQGDVTVSERERYIGYAAFWAFGGTLEADSRSAFAIWCCDSWPNLFPSGTSEPWRLFIEPESRSFARWDDHMPQFSGFNGVSSAFVHTPDASQLMHLVGALMDAGHPSVIVGPLGCGKSAVLRERVNNVSSGEVAEVLSLFVHCNRLTEAGTLWSRVSEHLEWKHGVTYTPRGNKKLLCMVDDVNLSRPLGEEKEECGLQSACELIRQHLDAGGVRNPLTYKWQQVSNTTYVTTVNPGPTGTSCKMTQRMTRHFSVFSCPYPHVATQHGIFSTMLHSHFLPNANTSPGTSNAGESSVENERLLKNLLSDLTMVTVELQERLRHMYLPVPTRAHYHFALCDLERIFRNLMLSLAPGCHQRDLLLLWRHECDWTYGRRMVSDVDRERYRHALDTSVRKYLTENKYLPVVLANKQPPFSSVRELDSGLVTAGKHVGRNSSNMQNSEVGNSAQVTDYYKPVTNQAALHDLLMEALKEYNKVNVQMRLSLYEDTISLICRLARIVQSPHHTAHTLLFGEGCPVLASLMVRLASHLGGFKVISLPPMISPVSVDAQTSSSSSSSGSGPTSLPEEERICLSHFKKNLVQLYNQAGVKGEKVVFMMHDDKSLTNECLTMVDEFVRHGAISHLFTPDEQTTIANSVRSDVTAAGLTYSRDVAWNFFLGTVTKNLRVVVICSKTGRPFMAQSLEFPSLFNRMNAITLHHWNHEELVANALYHFGKQDLNGEDADSAENKSVRGHWIMDRRRQENVAHLLANIHTAVKMKDNDKFYKIPGHVSNYAYEKLVERFLHLYRDRRQAVKKSHFATRGALENIDRENAIAEALQKDLDREKQVLAEHKAGTLQLLAQIGQDMVITEQQVSAVRRQIKKIRYLKKTLPEYQLAHEKAVFKAAAIVADTKKVVKEIDVQELSELRSLQKPDAEVEDLMAAIIMILKSPNSDVTWSKGAKRQMANLDRFLDELSSFDEMPMPLSTLETLESFWEKENFTPENLTTKAGGNTAAGSLLKWVQGVVRYHTTMINKVKPLRAKVQETSSSIGDAQHKLRQLESKKDALEARLRDLADGFEQATADKNSQEEKRKEMEEHLRVAAKFRQVLAGEHQRCCAVLKCFGERLEWVVGAATMAAGFATYLAPYPFMFRRMMVTVDWALCLIEKGIPLVFDSIDPVKGHAIDFMVDVNEPVLETSPRNVTEGDTVLDAIVEAGRVEEEEEQPNSIIQSDTMETEEPTNVPNHLPPLTEEADADDEHDDVITEGRDETENNGSQDLVQPEVETTISQAASFTPYTAATLPYMSNDEYQKLVSAIAKILAGEETIQDWMTKDFAQHQLHNAAVMVSSWQRPPLLLDPYLAGVDWCAVHLRNNRSITPVNLSAKIETSQVTAIEKAVLGGHTLMLMDCEHQTGPLVRPLIHHANTSGWRDERSSDENMTIRFLGRRLLCPDTFRLYLTTTQMTAAKLHPDIVAATQLISFLPSTESLQEDLLLRALQRVRPDIYRERLRVARSLRQHRHTLAQLEAILCERLVTGDDPKAIENSTKFLSNVVELKASVSAKLRHCEGLFASLTNLTEELFPIAQRAALLYSICRAIPALNIHYQIPLPYFLHLFDSSVGCEYESDDEETKVLGNVEVVHPTDAEEQQIQNMQKRKASLRLGSAKKSIRGIENIEATPEESEEQSDDQNEPIPTEEPTQDSEDDANSEPGSYVAVPEMTELPTLDYETFSSEKVKEIVDDLSRRVFAGIYGSIFPEHRLHVTALTLLNILSEEADDPFLEEELVLLIHGNPGFGRPLKISLLDFECNAPVPDWMPADRWEDLLAFSILPSTMEGVCVRVAESSDLWKIWYESKEPELEEFPLQQEETSDLSDFQRLLLIRTLRPDRYEPALQLYVDQHIKDYPLSEVVGKRCVIEAESLFKDVSNTLGILVLMPESTVETMSQIAIHPADAIKKLADKYKVTVESVTLGDGYRQEATRCIDTALSQDSWALVEGLHLAPDKFFEDLQMQLARVGNISRKDDANNTASVSSQGGHFQVWLTSKPCDGLPPLLTQYLYKISWDSLLRLIEEDSGAVQLPPSDRSIFTSCLVSVISKVSDHILAQWAGSNDRRAMNTIYIVHSMMVARNCFGWHGNNRVHALQDSTLSHALEYALTENMNISLLKSIYLDVIETDSDKMYFEHLFHDVTRHMESSKGQIFLPKTVPPAGYAEWLCSNSNPDDFSEISLLSVPSVATAWRTTEASTKLLGVMQDLFNAVQLPGYESSLLSPGNRSDVIKSHMTLAGLQSVLDMCSEKLPPLLELGGLLGNRLTEYDFPYHRPSVLSSGNPEIVHMPESIGFVLLQECIWFNQCLCKIYQQIHALRLQLFVISDYRLSEELTVTAKALSAEEVPQSWQHLDEHPNTHVLLTWLDDVMKRYAQMRTWIKSGMVPLEGRTPVGDLSSVWLGGFANPGALLTALCQEKAVLHDVTLDQVKLSCSLPLNGQDMVEQEAAIYLEDIHLVNAKWDPEKGVAIEDGEVILPIVYFYPSLISEDDKSDLVEYPVYMNMSRQRLVCHFPMSSSDIHRYSRSDSGLIRASDCYLTLQSAPDLTKREGCKSRSYLALKRREEWSHVSPAVSEMMSRSGTRMSSHPSGPRMSACSYPDQKASSVIKDPSPPPPSEFQQNLSEKSMSEKSLASHASSHVTSGSRQPQEPPQPPPQAQADRLPNGNIAQTAREPAPQASVDSLSPRSLEQGPASESARSLTDDEEGRTAGLQEGGLLQAILDEESADDRSFSSYNTGQ</sequence>
<evidence type="ECO:0000313" key="24">
    <source>
        <dbReference type="Proteomes" id="UP001642483"/>
    </source>
</evidence>
<keyword evidence="7" id="KW-0243">Dynein</keyword>
<keyword evidence="4" id="KW-0493">Microtubule</keyword>
<dbReference type="Gene3D" id="1.10.8.710">
    <property type="match status" value="1"/>
</dbReference>
<name>A0ABP0GT78_CLALP</name>
<evidence type="ECO:0000259" key="16">
    <source>
        <dbReference type="Pfam" id="PF12774"/>
    </source>
</evidence>
<feature type="region of interest" description="Disordered" evidence="14">
    <location>
        <begin position="555"/>
        <end position="574"/>
    </location>
</feature>
<feature type="compositionally biased region" description="Basic residues" evidence="14">
    <location>
        <begin position="84"/>
        <end position="95"/>
    </location>
</feature>
<evidence type="ECO:0008006" key="25">
    <source>
        <dbReference type="Google" id="ProtNLM"/>
    </source>
</evidence>
<feature type="compositionally biased region" description="Polar residues" evidence="14">
    <location>
        <begin position="3563"/>
        <end position="3574"/>
    </location>
</feature>
<dbReference type="EMBL" id="CAWYQH010000141">
    <property type="protein sequence ID" value="CAK8694750.1"/>
    <property type="molecule type" value="Genomic_DNA"/>
</dbReference>
<dbReference type="Pfam" id="PF17852">
    <property type="entry name" value="Dynein_AAA_lid"/>
    <property type="match status" value="1"/>
</dbReference>
<dbReference type="Pfam" id="PF18199">
    <property type="entry name" value="Dynein_C"/>
    <property type="match status" value="1"/>
</dbReference>
<dbReference type="Proteomes" id="UP001642483">
    <property type="component" value="Unassembled WGS sequence"/>
</dbReference>
<evidence type="ECO:0000259" key="19">
    <source>
        <dbReference type="Pfam" id="PF12781"/>
    </source>
</evidence>
<feature type="region of interest" description="Disordered" evidence="14">
    <location>
        <begin position="656"/>
        <end position="687"/>
    </location>
</feature>
<feature type="domain" description="Dynein heavy chain AAA 5 extension" evidence="20">
    <location>
        <begin position="940"/>
        <end position="1036"/>
    </location>
</feature>
<feature type="domain" description="Dynein heavy chain AAA module D4" evidence="18">
    <location>
        <begin position="1540"/>
        <end position="1724"/>
    </location>
</feature>